<evidence type="ECO:0000313" key="1">
    <source>
        <dbReference type="EMBL" id="AFK50535.1"/>
    </source>
</evidence>
<keyword evidence="2" id="KW-1185">Reference proteome</keyword>
<evidence type="ECO:0000313" key="2">
    <source>
        <dbReference type="Proteomes" id="UP000005270"/>
    </source>
</evidence>
<dbReference type="SUPFAM" id="SSF81301">
    <property type="entry name" value="Nucleotidyltransferase"/>
    <property type="match status" value="1"/>
</dbReference>
<dbReference type="InterPro" id="IPR043519">
    <property type="entry name" value="NT_sf"/>
</dbReference>
<gene>
    <name evidence="1" type="ordered locus">TCELL_0110</name>
</gene>
<dbReference type="EMBL" id="CP003531">
    <property type="protein sequence ID" value="AFK50535.1"/>
    <property type="molecule type" value="Genomic_DNA"/>
</dbReference>
<keyword evidence="1" id="KW-0808">Transferase</keyword>
<dbReference type="STRING" id="1184251.TCELL_0110"/>
<dbReference type="InParanoid" id="I3TCP7"/>
<name>I3TCP7_THEC1</name>
<dbReference type="Gene3D" id="3.30.460.40">
    <property type="match status" value="1"/>
</dbReference>
<sequence>MVVVSFSRKALARVVEKISKRGVEFVVIGSTAVELALNKDVFEGDLDLFVIEPSPVANEDFYRSLAAEEGWEVGLTELGTLKLIANVEGETVEVELYENIMDFNIPDEVVANTRQASINGVKVRVLHPEQYFVLKARQGVDLDKLRNYYRQLGKLNTSLLETTLSYFPEESEDIAERLRSVGFKF</sequence>
<dbReference type="GO" id="GO:0016740">
    <property type="term" value="F:transferase activity"/>
    <property type="evidence" value="ECO:0007669"/>
    <property type="project" value="UniProtKB-KW"/>
</dbReference>
<dbReference type="AlphaFoldDB" id="I3TCP7"/>
<dbReference type="Proteomes" id="UP000005270">
    <property type="component" value="Chromosome"/>
</dbReference>
<dbReference type="eggNOG" id="arCOG04119">
    <property type="taxonomic scope" value="Archaea"/>
</dbReference>
<dbReference type="HOGENOM" id="CLU_120784_0_0_2"/>
<proteinExistence type="predicted"/>
<dbReference type="Pfam" id="PF09970">
    <property type="entry name" value="DUF2204"/>
    <property type="match status" value="1"/>
</dbReference>
<reference evidence="1 2" key="1">
    <citation type="journal article" date="2012" name="J. Bacteriol.">
        <title>Complete genome sequence of the hyperthermophilic cellulolytic Crenarchaeon 'Thermogladius cellulolyticus' 1633.</title>
        <authorList>
            <person name="Mardanov A.V."/>
            <person name="Kochetkova T.V."/>
            <person name="Beletsky A.V."/>
            <person name="Bonch-Osmolovskaya E.A."/>
            <person name="Ravin N.V."/>
            <person name="Skryabin K.G."/>
        </authorList>
    </citation>
    <scope>NUCLEOTIDE SEQUENCE [LARGE SCALE GENOMIC DNA]</scope>
    <source>
        <strain evidence="2">DSM 22663 / VKM B-2946 / 1633</strain>
    </source>
</reference>
<dbReference type="InterPro" id="IPR018700">
    <property type="entry name" value="DUF2204"/>
</dbReference>
<accession>I3TCP7</accession>
<dbReference type="KEGG" id="thg:TCELL_0110"/>
<organism evidence="1 2">
    <name type="scientific">Thermogladius calderae (strain DSM 22663 / VKM B-2946 / 1633)</name>
    <dbReference type="NCBI Taxonomy" id="1184251"/>
    <lineage>
        <taxon>Archaea</taxon>
        <taxon>Thermoproteota</taxon>
        <taxon>Thermoprotei</taxon>
        <taxon>Desulfurococcales</taxon>
        <taxon>Desulfurococcaceae</taxon>
        <taxon>Thermogladius</taxon>
    </lineage>
</organism>
<protein>
    <submittedName>
        <fullName evidence="1">Nucleotidyltransferase-like protein</fullName>
    </submittedName>
</protein>